<dbReference type="SUPFAM" id="SSF81901">
    <property type="entry name" value="HCP-like"/>
    <property type="match status" value="1"/>
</dbReference>
<name>A0A139STL9_9BACT</name>
<organism evidence="1 2">
    <name type="scientific">Cephaloticoccus capnophilus</name>
    <dbReference type="NCBI Taxonomy" id="1548208"/>
    <lineage>
        <taxon>Bacteria</taxon>
        <taxon>Pseudomonadati</taxon>
        <taxon>Verrucomicrobiota</taxon>
        <taxon>Opitutia</taxon>
        <taxon>Opitutales</taxon>
        <taxon>Opitutaceae</taxon>
        <taxon>Cephaloticoccus</taxon>
    </lineage>
</organism>
<dbReference type="Gene3D" id="1.25.40.10">
    <property type="entry name" value="Tetratricopeptide repeat domain"/>
    <property type="match status" value="1"/>
</dbReference>
<protein>
    <submittedName>
        <fullName evidence="1">Uncharacterized protein</fullName>
    </submittedName>
</protein>
<dbReference type="STRING" id="1548208.AXK12_00815"/>
<keyword evidence="2" id="KW-1185">Reference proteome</keyword>
<dbReference type="EMBL" id="LSZP01000003">
    <property type="protein sequence ID" value="KXU37937.1"/>
    <property type="molecule type" value="Genomic_DNA"/>
</dbReference>
<dbReference type="Proteomes" id="UP000071392">
    <property type="component" value="Unassembled WGS sequence"/>
</dbReference>
<evidence type="ECO:0000313" key="1">
    <source>
        <dbReference type="EMBL" id="KXU37937.1"/>
    </source>
</evidence>
<accession>A0A139STL9</accession>
<reference evidence="1 2" key="1">
    <citation type="submission" date="2016-02" db="EMBL/GenBank/DDBJ databases">
        <authorList>
            <person name="Wen L."/>
            <person name="He K."/>
            <person name="Yang H."/>
        </authorList>
    </citation>
    <scope>NUCLEOTIDE SEQUENCE [LARGE SCALE GENOMIC DNA]</scope>
    <source>
        <strain evidence="1 2">CV41</strain>
    </source>
</reference>
<dbReference type="AlphaFoldDB" id="A0A139STL9"/>
<comment type="caution">
    <text evidence="1">The sequence shown here is derived from an EMBL/GenBank/DDBJ whole genome shotgun (WGS) entry which is preliminary data.</text>
</comment>
<proteinExistence type="predicted"/>
<evidence type="ECO:0000313" key="2">
    <source>
        <dbReference type="Proteomes" id="UP000071392"/>
    </source>
</evidence>
<sequence>MVKIQPLIDGQDWNGVVELMQSILRYAAPNSFDQALANDILSKAYLQLGDYAASLPPLEAAYNSAVANGFFEERSQLERLYLLAQIYYQEASTVKVPAAQAQLFSKALGYIEKWINSQESPSADGRMFYISLLYNQAVLDPQKIDMGFLKKAQQQCQEALQAELAPKEGLYLILLATLQQEGDLARTTDLLELLAKQYPAKQTYWQQLFATYSNLSAEAKRPEEAESYNLRAIVTLERAQALGFMNTPKDNYNLVGIYFNIGQFGKATELLHAGLRSGAIDADIKKWELLAYSFIQVNRELTAIEVLKEAIQQFPESGQLDNQVAQIYYSLNQSEESYRYLNSALAKGGLDNVGAVHYFKAYICFELQKLDEALVAINLAAELQRTENAQLPGLRQAIQDAIANREAATKAL</sequence>
<gene>
    <name evidence="1" type="ORF">AXK12_00815</name>
</gene>
<dbReference type="InterPro" id="IPR011990">
    <property type="entry name" value="TPR-like_helical_dom_sf"/>
</dbReference>